<dbReference type="InterPro" id="IPR006620">
    <property type="entry name" value="Pro_4_hyd_alph"/>
</dbReference>
<keyword evidence="7" id="KW-0732">Signal</keyword>
<evidence type="ECO:0000256" key="3">
    <source>
        <dbReference type="ARBA" id="ARBA00022964"/>
    </source>
</evidence>
<evidence type="ECO:0000256" key="4">
    <source>
        <dbReference type="ARBA" id="ARBA00023002"/>
    </source>
</evidence>
<organism evidence="9 10">
    <name type="scientific">Symbiodinium microadriaticum</name>
    <name type="common">Dinoflagellate</name>
    <name type="synonym">Zooxanthella microadriatica</name>
    <dbReference type="NCBI Taxonomy" id="2951"/>
    <lineage>
        <taxon>Eukaryota</taxon>
        <taxon>Sar</taxon>
        <taxon>Alveolata</taxon>
        <taxon>Dinophyceae</taxon>
        <taxon>Suessiales</taxon>
        <taxon>Symbiodiniaceae</taxon>
        <taxon>Symbiodinium</taxon>
    </lineage>
</organism>
<evidence type="ECO:0000256" key="1">
    <source>
        <dbReference type="ARBA" id="ARBA00001961"/>
    </source>
</evidence>
<evidence type="ECO:0000313" key="9">
    <source>
        <dbReference type="EMBL" id="OLP88088.1"/>
    </source>
</evidence>
<dbReference type="PANTHER" id="PTHR10869">
    <property type="entry name" value="PROLYL 4-HYDROXYLASE ALPHA SUBUNIT"/>
    <property type="match status" value="1"/>
</dbReference>
<dbReference type="Gene3D" id="2.60.120.620">
    <property type="entry name" value="q2cbj1_9rhob like domain"/>
    <property type="match status" value="1"/>
</dbReference>
<sequence length="411" mass="46815">MIVLGLLWAPLLVGTTAIDGACDLSPWLQEEPVDKGYHVICVGDGEGTLYLNASAASRSVLKFDDSLPEFLEELLQIKTHLGFKPHSKRSSAVQWKKQSWAFFTVAGERWTPEEASSKIHEYDYRGVLLLFEGGTWRWPGIRVGYERPLQPDSDVILRTVALKPALFELVLQDATKGTIPELLSDVVQMSEKRLQRSLTEKEASEVRTSQQHWLSYNSHPKLKQLKKFTSEVLRLPSSYFERDLQVLRYTKGQLYDAHRDYWDPREFPDEERFVHPVSKTWNMRFATLLWYLRDAVHGGETWFPRAHGGPIPYGEWTACDDRGVKMSGRNGTVAILFYSLYSSGDIDTYSWHCGCPVGEGTKWAANSWIWNQPQSPPYAKSRTTKVGRNKDNRVSLAPQKKGATDDVAIES</sequence>
<evidence type="ECO:0000259" key="8">
    <source>
        <dbReference type="PROSITE" id="PS51471"/>
    </source>
</evidence>
<evidence type="ECO:0000313" key="10">
    <source>
        <dbReference type="Proteomes" id="UP000186817"/>
    </source>
</evidence>
<keyword evidence="2" id="KW-0479">Metal-binding</keyword>
<dbReference type="GO" id="GO:0005506">
    <property type="term" value="F:iron ion binding"/>
    <property type="evidence" value="ECO:0007669"/>
    <property type="project" value="InterPro"/>
</dbReference>
<comment type="caution">
    <text evidence="9">The sequence shown here is derived from an EMBL/GenBank/DDBJ whole genome shotgun (WGS) entry which is preliminary data.</text>
</comment>
<dbReference type="Pfam" id="PF13640">
    <property type="entry name" value="2OG-FeII_Oxy_3"/>
    <property type="match status" value="1"/>
</dbReference>
<evidence type="ECO:0000256" key="7">
    <source>
        <dbReference type="SAM" id="SignalP"/>
    </source>
</evidence>
<dbReference type="AlphaFoldDB" id="A0A1Q9CYS6"/>
<feature type="region of interest" description="Disordered" evidence="6">
    <location>
        <begin position="375"/>
        <end position="411"/>
    </location>
</feature>
<feature type="chain" id="PRO_5012773784" evidence="7">
    <location>
        <begin position="18"/>
        <end position="411"/>
    </location>
</feature>
<dbReference type="Proteomes" id="UP000186817">
    <property type="component" value="Unassembled WGS sequence"/>
</dbReference>
<evidence type="ECO:0000256" key="5">
    <source>
        <dbReference type="ARBA" id="ARBA00023004"/>
    </source>
</evidence>
<name>A0A1Q9CYS6_SYMMI</name>
<proteinExistence type="predicted"/>
<dbReference type="GO" id="GO:0005783">
    <property type="term" value="C:endoplasmic reticulum"/>
    <property type="evidence" value="ECO:0007669"/>
    <property type="project" value="TreeGrafter"/>
</dbReference>
<keyword evidence="10" id="KW-1185">Reference proteome</keyword>
<reference evidence="9 10" key="1">
    <citation type="submission" date="2016-02" db="EMBL/GenBank/DDBJ databases">
        <title>Genome analysis of coral dinoflagellate symbionts highlights evolutionary adaptations to a symbiotic lifestyle.</title>
        <authorList>
            <person name="Aranda M."/>
            <person name="Li Y."/>
            <person name="Liew Y.J."/>
            <person name="Baumgarten S."/>
            <person name="Simakov O."/>
            <person name="Wilson M."/>
            <person name="Piel J."/>
            <person name="Ashoor H."/>
            <person name="Bougouffa S."/>
            <person name="Bajic V.B."/>
            <person name="Ryu T."/>
            <person name="Ravasi T."/>
            <person name="Bayer T."/>
            <person name="Micklem G."/>
            <person name="Kim H."/>
            <person name="Bhak J."/>
            <person name="Lajeunesse T.C."/>
            <person name="Voolstra C.R."/>
        </authorList>
    </citation>
    <scope>NUCLEOTIDE SEQUENCE [LARGE SCALE GENOMIC DNA]</scope>
    <source>
        <strain evidence="9 10">CCMP2467</strain>
    </source>
</reference>
<gene>
    <name evidence="9" type="primary">P4H4</name>
    <name evidence="9" type="ORF">AK812_SmicGene30625</name>
</gene>
<keyword evidence="5" id="KW-0408">Iron</keyword>
<dbReference type="OrthoDB" id="407973at2759"/>
<dbReference type="SMART" id="SM00702">
    <property type="entry name" value="P4Hc"/>
    <property type="match status" value="1"/>
</dbReference>
<dbReference type="GO" id="GO:0031418">
    <property type="term" value="F:L-ascorbic acid binding"/>
    <property type="evidence" value="ECO:0007669"/>
    <property type="project" value="InterPro"/>
</dbReference>
<comment type="cofactor">
    <cofactor evidence="1">
        <name>L-ascorbate</name>
        <dbReference type="ChEBI" id="CHEBI:38290"/>
    </cofactor>
</comment>
<accession>A0A1Q9CYS6</accession>
<dbReference type="OMA" id="LPVQGFH"/>
<feature type="domain" description="Fe2OG dioxygenase" evidence="8">
    <location>
        <begin position="239"/>
        <end position="373"/>
    </location>
</feature>
<dbReference type="PROSITE" id="PS51471">
    <property type="entry name" value="FE2OG_OXY"/>
    <property type="match status" value="1"/>
</dbReference>
<dbReference type="PANTHER" id="PTHR10869:SF246">
    <property type="entry name" value="TRANSMEMBRANE PROLYL 4-HYDROXYLASE"/>
    <property type="match status" value="1"/>
</dbReference>
<evidence type="ECO:0000256" key="2">
    <source>
        <dbReference type="ARBA" id="ARBA00022723"/>
    </source>
</evidence>
<dbReference type="EMBL" id="LSRX01000829">
    <property type="protein sequence ID" value="OLP88088.1"/>
    <property type="molecule type" value="Genomic_DNA"/>
</dbReference>
<feature type="signal peptide" evidence="7">
    <location>
        <begin position="1"/>
        <end position="17"/>
    </location>
</feature>
<dbReference type="InterPro" id="IPR005123">
    <property type="entry name" value="Oxoglu/Fe-dep_dioxygenase_dom"/>
</dbReference>
<dbReference type="InterPro" id="IPR044862">
    <property type="entry name" value="Pro_4_hyd_alph_FE2OG_OXY"/>
</dbReference>
<protein>
    <submittedName>
        <fullName evidence="9">Putative prolyl 4-hydroxylase 4</fullName>
    </submittedName>
</protein>
<dbReference type="GO" id="GO:0004656">
    <property type="term" value="F:procollagen-proline 4-dioxygenase activity"/>
    <property type="evidence" value="ECO:0007669"/>
    <property type="project" value="TreeGrafter"/>
</dbReference>
<evidence type="ECO:0000256" key="6">
    <source>
        <dbReference type="SAM" id="MobiDB-lite"/>
    </source>
</evidence>
<keyword evidence="4" id="KW-0560">Oxidoreductase</keyword>
<dbReference type="InterPro" id="IPR045054">
    <property type="entry name" value="P4HA-like"/>
</dbReference>
<keyword evidence="3" id="KW-0223">Dioxygenase</keyword>